<dbReference type="EMBL" id="JAESIY010000007">
    <property type="protein sequence ID" value="MBL3657182.1"/>
    <property type="molecule type" value="Genomic_DNA"/>
</dbReference>
<dbReference type="InterPro" id="IPR023213">
    <property type="entry name" value="CAT-like_dom_sf"/>
</dbReference>
<dbReference type="Gene3D" id="3.30.559.10">
    <property type="entry name" value="Chloramphenicol acetyltransferase-like domain"/>
    <property type="match status" value="1"/>
</dbReference>
<dbReference type="PIRSF" id="PIRSF000440">
    <property type="entry name" value="CAT"/>
    <property type="match status" value="1"/>
</dbReference>
<dbReference type="PANTHER" id="PTHR38474">
    <property type="entry name" value="SLR0299 PROTEIN"/>
    <property type="match status" value="1"/>
</dbReference>
<dbReference type="Pfam" id="PF00302">
    <property type="entry name" value="CAT"/>
    <property type="match status" value="1"/>
</dbReference>
<accession>A0A937F683</accession>
<comment type="caution">
    <text evidence="2">The sequence shown here is derived from an EMBL/GenBank/DDBJ whole genome shotgun (WGS) entry which is preliminary data.</text>
</comment>
<dbReference type="SUPFAM" id="SSF52777">
    <property type="entry name" value="CoA-dependent acyltransferases"/>
    <property type="match status" value="1"/>
</dbReference>
<dbReference type="PANTHER" id="PTHR38474:SF1">
    <property type="entry name" value="SLR0299 PROTEIN"/>
    <property type="match status" value="1"/>
</dbReference>
<dbReference type="RefSeq" id="WP_202244973.1">
    <property type="nucleotide sequence ID" value="NZ_JAESIY010000007.1"/>
</dbReference>
<organism evidence="2 3">
    <name type="scientific">Fulvivirga sediminis</name>
    <dbReference type="NCBI Taxonomy" id="2803949"/>
    <lineage>
        <taxon>Bacteria</taxon>
        <taxon>Pseudomonadati</taxon>
        <taxon>Bacteroidota</taxon>
        <taxon>Cytophagia</taxon>
        <taxon>Cytophagales</taxon>
        <taxon>Fulvivirgaceae</taxon>
        <taxon>Fulvivirga</taxon>
    </lineage>
</organism>
<name>A0A937F683_9BACT</name>
<protein>
    <submittedName>
        <fullName evidence="2">Chloramphenicol acetyltransferase</fullName>
    </submittedName>
</protein>
<dbReference type="GO" id="GO:0008811">
    <property type="term" value="F:chloramphenicol O-acetyltransferase activity"/>
    <property type="evidence" value="ECO:0007669"/>
    <property type="project" value="InterPro"/>
</dbReference>
<dbReference type="InterPro" id="IPR001707">
    <property type="entry name" value="Cmp_AcTrfase"/>
</dbReference>
<reference evidence="2" key="1">
    <citation type="submission" date="2021-01" db="EMBL/GenBank/DDBJ databases">
        <title>Fulvivirga kasyanovii gen. nov., sp nov., a novel member of the phylum Bacteroidetes isolated from seawater in a mussel farm.</title>
        <authorList>
            <person name="Zhao L.-H."/>
            <person name="Wang Z.-J."/>
        </authorList>
    </citation>
    <scope>NUCLEOTIDE SEQUENCE</scope>
    <source>
        <strain evidence="2">2943</strain>
    </source>
</reference>
<dbReference type="AlphaFoldDB" id="A0A937F683"/>
<feature type="active site" description="Proton acceptor" evidence="1">
    <location>
        <position position="185"/>
    </location>
</feature>
<dbReference type="Proteomes" id="UP000659388">
    <property type="component" value="Unassembled WGS sequence"/>
</dbReference>
<keyword evidence="3" id="KW-1185">Reference proteome</keyword>
<sequence>MKTLVNLEHWNRKEHFQFFSQFEEPFYGINVQMDCTYAYNKAKKQGVSFFLYYLYQTLKAVNETENFRYRIIGDQVFEYDKVHASPTIMRDDNTFGFGYIEYHEATDIFYAKASKEIERVKNSNRLEAAAREDVIHFSALPWINFTSVSHARSFSFPDSCPKISVGKMTEKSGIRSMPVSVHVHHGLVDGYHVGLFMDRLQDLLHS</sequence>
<gene>
    <name evidence="2" type="ORF">JL102_13630</name>
</gene>
<proteinExistence type="predicted"/>
<evidence type="ECO:0000256" key="1">
    <source>
        <dbReference type="PIRSR" id="PIRSR000440-1"/>
    </source>
</evidence>
<evidence type="ECO:0000313" key="2">
    <source>
        <dbReference type="EMBL" id="MBL3657182.1"/>
    </source>
</evidence>
<dbReference type="SMART" id="SM01059">
    <property type="entry name" value="CAT"/>
    <property type="match status" value="1"/>
</dbReference>
<evidence type="ECO:0000313" key="3">
    <source>
        <dbReference type="Proteomes" id="UP000659388"/>
    </source>
</evidence>